<protein>
    <recommendedName>
        <fullName evidence="12">Probable peptidoglycan glycosyltransferase FtsW</fullName>
        <ecNumber evidence="14">2.4.99.28</ecNumber>
    </recommendedName>
    <alternativeName>
        <fullName evidence="13">Cell division protein FtsW</fullName>
    </alternativeName>
    <alternativeName>
        <fullName evidence="10">Cell wall polymerase</fullName>
    </alternativeName>
    <alternativeName>
        <fullName evidence="9">Peptidoglycan polymerase</fullName>
    </alternativeName>
</protein>
<evidence type="ECO:0000256" key="8">
    <source>
        <dbReference type="ARBA" id="ARBA00023136"/>
    </source>
</evidence>
<dbReference type="Proteomes" id="UP000178533">
    <property type="component" value="Unassembled WGS sequence"/>
</dbReference>
<evidence type="ECO:0000256" key="6">
    <source>
        <dbReference type="ARBA" id="ARBA00022984"/>
    </source>
</evidence>
<evidence type="ECO:0000256" key="15">
    <source>
        <dbReference type="ARBA" id="ARBA00049902"/>
    </source>
</evidence>
<feature type="transmembrane region" description="Helical" evidence="16">
    <location>
        <begin position="128"/>
        <end position="145"/>
    </location>
</feature>
<keyword evidence="6" id="KW-0573">Peptidoglycan synthesis</keyword>
<evidence type="ECO:0000256" key="2">
    <source>
        <dbReference type="ARBA" id="ARBA00022676"/>
    </source>
</evidence>
<dbReference type="EMBL" id="MGFT01000029">
    <property type="protein sequence ID" value="OGM11233.1"/>
    <property type="molecule type" value="Genomic_DNA"/>
</dbReference>
<dbReference type="EC" id="2.4.99.28" evidence="14"/>
<gene>
    <name evidence="17" type="ORF">A2W13_02145</name>
</gene>
<dbReference type="GO" id="GO:0008955">
    <property type="term" value="F:peptidoglycan glycosyltransferase activity"/>
    <property type="evidence" value="ECO:0007669"/>
    <property type="project" value="UniProtKB-EC"/>
</dbReference>
<evidence type="ECO:0000313" key="18">
    <source>
        <dbReference type="Proteomes" id="UP000178533"/>
    </source>
</evidence>
<dbReference type="InterPro" id="IPR018365">
    <property type="entry name" value="Cell_cycle_FtsW-rel_CS"/>
</dbReference>
<comment type="subcellular location">
    <subcellularLocation>
        <location evidence="1">Membrane</location>
        <topology evidence="1">Multi-pass membrane protein</topology>
    </subcellularLocation>
</comment>
<evidence type="ECO:0000256" key="9">
    <source>
        <dbReference type="ARBA" id="ARBA00032370"/>
    </source>
</evidence>
<comment type="similarity">
    <text evidence="11">Belongs to the SEDS family. FtsW subfamily.</text>
</comment>
<dbReference type="AlphaFoldDB" id="A0A1F7X8G7"/>
<keyword evidence="8 16" id="KW-0472">Membrane</keyword>
<evidence type="ECO:0000256" key="1">
    <source>
        <dbReference type="ARBA" id="ARBA00004141"/>
    </source>
</evidence>
<feature type="transmembrane region" description="Helical" evidence="16">
    <location>
        <begin position="12"/>
        <end position="33"/>
    </location>
</feature>
<feature type="transmembrane region" description="Helical" evidence="16">
    <location>
        <begin position="173"/>
        <end position="191"/>
    </location>
</feature>
<comment type="catalytic activity">
    <reaction evidence="15">
        <text>[GlcNAc-(1-&gt;4)-Mur2Ac(oyl-L-Ala-gamma-D-Glu-L-Lys-D-Ala-D-Ala)](n)-di-trans,octa-cis-undecaprenyl diphosphate + beta-D-GlcNAc-(1-&gt;4)-Mur2Ac(oyl-L-Ala-gamma-D-Glu-L-Lys-D-Ala-D-Ala)-di-trans,octa-cis-undecaprenyl diphosphate = [GlcNAc-(1-&gt;4)-Mur2Ac(oyl-L-Ala-gamma-D-Glu-L-Lys-D-Ala-D-Ala)](n+1)-di-trans,octa-cis-undecaprenyl diphosphate + di-trans,octa-cis-undecaprenyl diphosphate + H(+)</text>
        <dbReference type="Rhea" id="RHEA:23708"/>
        <dbReference type="Rhea" id="RHEA-COMP:9602"/>
        <dbReference type="Rhea" id="RHEA-COMP:9603"/>
        <dbReference type="ChEBI" id="CHEBI:15378"/>
        <dbReference type="ChEBI" id="CHEBI:58405"/>
        <dbReference type="ChEBI" id="CHEBI:60033"/>
        <dbReference type="ChEBI" id="CHEBI:78435"/>
        <dbReference type="EC" id="2.4.99.28"/>
    </reaction>
</comment>
<dbReference type="GO" id="GO:0015648">
    <property type="term" value="F:lipid-linked peptidoglycan transporter activity"/>
    <property type="evidence" value="ECO:0007669"/>
    <property type="project" value="TreeGrafter"/>
</dbReference>
<evidence type="ECO:0000256" key="10">
    <source>
        <dbReference type="ARBA" id="ARBA00033270"/>
    </source>
</evidence>
<feature type="transmembrane region" description="Helical" evidence="16">
    <location>
        <begin position="324"/>
        <end position="347"/>
    </location>
</feature>
<feature type="transmembrane region" description="Helical" evidence="16">
    <location>
        <begin position="39"/>
        <end position="57"/>
    </location>
</feature>
<dbReference type="PANTHER" id="PTHR30474">
    <property type="entry name" value="CELL CYCLE PROTEIN"/>
    <property type="match status" value="1"/>
</dbReference>
<keyword evidence="2" id="KW-0328">Glycosyltransferase</keyword>
<evidence type="ECO:0000256" key="12">
    <source>
        <dbReference type="ARBA" id="ARBA00041185"/>
    </source>
</evidence>
<reference evidence="17 18" key="1">
    <citation type="journal article" date="2016" name="Nat. Commun.">
        <title>Thousands of microbial genomes shed light on interconnected biogeochemical processes in an aquifer system.</title>
        <authorList>
            <person name="Anantharaman K."/>
            <person name="Brown C.T."/>
            <person name="Hug L.A."/>
            <person name="Sharon I."/>
            <person name="Castelle C.J."/>
            <person name="Probst A.J."/>
            <person name="Thomas B.C."/>
            <person name="Singh A."/>
            <person name="Wilkins M.J."/>
            <person name="Karaoz U."/>
            <person name="Brodie E.L."/>
            <person name="Williams K.H."/>
            <person name="Hubbard S.S."/>
            <person name="Banfield J.F."/>
        </authorList>
    </citation>
    <scope>NUCLEOTIDE SEQUENCE [LARGE SCALE GENOMIC DNA]</scope>
</reference>
<keyword evidence="7 16" id="KW-1133">Transmembrane helix</keyword>
<dbReference type="Pfam" id="PF01098">
    <property type="entry name" value="FTSW_RODA_SPOVE"/>
    <property type="match status" value="1"/>
</dbReference>
<evidence type="ECO:0000256" key="16">
    <source>
        <dbReference type="SAM" id="Phobius"/>
    </source>
</evidence>
<name>A0A1F7X8G7_9BACT</name>
<dbReference type="STRING" id="1802481.A2W13_02145"/>
<keyword evidence="3" id="KW-0808">Transferase</keyword>
<dbReference type="PANTHER" id="PTHR30474:SF2">
    <property type="entry name" value="PEPTIDOGLYCAN GLYCOSYLTRANSFERASE FTSW-RELATED"/>
    <property type="match status" value="1"/>
</dbReference>
<proteinExistence type="inferred from homology"/>
<keyword evidence="5" id="KW-0133">Cell shape</keyword>
<feature type="transmembrane region" description="Helical" evidence="16">
    <location>
        <begin position="260"/>
        <end position="279"/>
    </location>
</feature>
<evidence type="ECO:0000256" key="3">
    <source>
        <dbReference type="ARBA" id="ARBA00022679"/>
    </source>
</evidence>
<accession>A0A1F7X8G7</accession>
<feature type="transmembrane region" description="Helical" evidence="16">
    <location>
        <begin position="93"/>
        <end position="116"/>
    </location>
</feature>
<sequence>MYKNLKEVQMDLPYIFGILFLLIFSLLILNSIAQFLFPLYFLYIILGLIAFFFFSKLDFEVISIFSKHLYILSIIFLILPLFIGQVSRGALRWIPIGAFTIQPAELVRPFLLIFFANYLTKEPLTFKILIKAIILFLIPAFLILVQPALGMTVLMGVGFLGIILSAGLNKKKLLAGFFILILLTPLIYKVLAPYQQDRIKAFFDPASDPLKSGYNSIQSMISVGSGKLLGRGLGKGVQTQLSFLPEKQTDFIFASTAEELGFMGAFLLLFGIFFILWRLTKFMDVPINSAARAFLAGVVITLLIQTIVNVGMNLGLLPITGLPLPLISAGGSSLLATMITLGIALGATKYTQA</sequence>
<dbReference type="InterPro" id="IPR001182">
    <property type="entry name" value="FtsW/RodA"/>
</dbReference>
<evidence type="ECO:0000256" key="4">
    <source>
        <dbReference type="ARBA" id="ARBA00022692"/>
    </source>
</evidence>
<feature type="transmembrane region" description="Helical" evidence="16">
    <location>
        <begin position="69"/>
        <end position="87"/>
    </location>
</feature>
<organism evidence="17 18">
    <name type="scientific">Candidatus Woesebacteria bacterium RBG_16_36_11</name>
    <dbReference type="NCBI Taxonomy" id="1802481"/>
    <lineage>
        <taxon>Bacteria</taxon>
        <taxon>Candidatus Woeseibacteriota</taxon>
    </lineage>
</organism>
<feature type="transmembrane region" description="Helical" evidence="16">
    <location>
        <begin position="151"/>
        <end position="168"/>
    </location>
</feature>
<dbReference type="GO" id="GO:0009252">
    <property type="term" value="P:peptidoglycan biosynthetic process"/>
    <property type="evidence" value="ECO:0007669"/>
    <property type="project" value="UniProtKB-KW"/>
</dbReference>
<dbReference type="PROSITE" id="PS00428">
    <property type="entry name" value="FTSW_RODA_SPOVE"/>
    <property type="match status" value="1"/>
</dbReference>
<evidence type="ECO:0000313" key="17">
    <source>
        <dbReference type="EMBL" id="OGM11233.1"/>
    </source>
</evidence>
<dbReference type="GO" id="GO:0005886">
    <property type="term" value="C:plasma membrane"/>
    <property type="evidence" value="ECO:0007669"/>
    <property type="project" value="TreeGrafter"/>
</dbReference>
<dbReference type="GO" id="GO:0051301">
    <property type="term" value="P:cell division"/>
    <property type="evidence" value="ECO:0007669"/>
    <property type="project" value="InterPro"/>
</dbReference>
<comment type="caution">
    <text evidence="17">The sequence shown here is derived from an EMBL/GenBank/DDBJ whole genome shotgun (WGS) entry which is preliminary data.</text>
</comment>
<feature type="transmembrane region" description="Helical" evidence="16">
    <location>
        <begin position="291"/>
        <end position="312"/>
    </location>
</feature>
<keyword evidence="4 16" id="KW-0812">Transmembrane</keyword>
<evidence type="ECO:0000256" key="11">
    <source>
        <dbReference type="ARBA" id="ARBA00038053"/>
    </source>
</evidence>
<dbReference type="GO" id="GO:0008360">
    <property type="term" value="P:regulation of cell shape"/>
    <property type="evidence" value="ECO:0007669"/>
    <property type="project" value="UniProtKB-KW"/>
</dbReference>
<evidence type="ECO:0000256" key="7">
    <source>
        <dbReference type="ARBA" id="ARBA00022989"/>
    </source>
</evidence>
<evidence type="ECO:0000256" key="5">
    <source>
        <dbReference type="ARBA" id="ARBA00022960"/>
    </source>
</evidence>
<evidence type="ECO:0000256" key="13">
    <source>
        <dbReference type="ARBA" id="ARBA00041418"/>
    </source>
</evidence>
<evidence type="ECO:0000256" key="14">
    <source>
        <dbReference type="ARBA" id="ARBA00044770"/>
    </source>
</evidence>
<dbReference type="GO" id="GO:0032153">
    <property type="term" value="C:cell division site"/>
    <property type="evidence" value="ECO:0007669"/>
    <property type="project" value="TreeGrafter"/>
</dbReference>